<evidence type="ECO:0000313" key="2">
    <source>
        <dbReference type="Proteomes" id="UP000037392"/>
    </source>
</evidence>
<reference evidence="1 2" key="1">
    <citation type="submission" date="2011-04" db="EMBL/GenBank/DDBJ databases">
        <title>The Genome Sequence of Clostridium citroniae WAL-19142.</title>
        <authorList>
            <consortium name="The Broad Institute Genome Sequencing Platform"/>
            <person name="Earl A."/>
            <person name="Ward D."/>
            <person name="Feldgarden M."/>
            <person name="Gevers D."/>
            <person name="Warren Y.A."/>
            <person name="Tyrrell K.L."/>
            <person name="Citron D.M."/>
            <person name="Goldstein E.J."/>
            <person name="Daigneault M."/>
            <person name="Allen-Vercoe E."/>
            <person name="Young S.K."/>
            <person name="Zeng Q."/>
            <person name="Gargeya S."/>
            <person name="Fitzgerald M."/>
            <person name="Haas B."/>
            <person name="Abouelleil A."/>
            <person name="Alvarado L."/>
            <person name="Arachchi H.M."/>
            <person name="Berlin A."/>
            <person name="Brown A."/>
            <person name="Chapman S.B."/>
            <person name="Chen Z."/>
            <person name="Dunbar C."/>
            <person name="Freedman E."/>
            <person name="Gearin G."/>
            <person name="Gellesch M."/>
            <person name="Goldberg J."/>
            <person name="Griggs A."/>
            <person name="Gujja S."/>
            <person name="Heilman E.R."/>
            <person name="Heiman D."/>
            <person name="Howarth C."/>
            <person name="Larson L."/>
            <person name="Lui A."/>
            <person name="MacDonald P.J."/>
            <person name="Mehta T."/>
            <person name="Montmayeur A."/>
            <person name="Murphy C."/>
            <person name="Neiman D."/>
            <person name="Pearson M."/>
            <person name="Priest M."/>
            <person name="Roberts A."/>
            <person name="Saif S."/>
            <person name="Shea T."/>
            <person name="Shenoy N."/>
            <person name="Sisk P."/>
            <person name="Stolte C."/>
            <person name="Sykes S."/>
            <person name="White J."/>
            <person name="Yandava C."/>
            <person name="Wortman J."/>
            <person name="Nusbaum C."/>
            <person name="Birren B."/>
        </authorList>
    </citation>
    <scope>NUCLEOTIDE SEQUENCE [LARGE SCALE GENOMIC DNA]</scope>
    <source>
        <strain evidence="1 2">WAL-19142</strain>
    </source>
</reference>
<comment type="caution">
    <text evidence="1">The sequence shown here is derived from an EMBL/GenBank/DDBJ whole genome shotgun (WGS) entry which is preliminary data.</text>
</comment>
<dbReference type="PATRIC" id="fig|742734.4.peg.3915"/>
<accession>A0A0J9EMV3</accession>
<evidence type="ECO:0000313" key="1">
    <source>
        <dbReference type="EMBL" id="KMW16995.1"/>
    </source>
</evidence>
<organism evidence="1 2">
    <name type="scientific">[Clostridium] citroniae WAL-19142</name>
    <dbReference type="NCBI Taxonomy" id="742734"/>
    <lineage>
        <taxon>Bacteria</taxon>
        <taxon>Bacillati</taxon>
        <taxon>Bacillota</taxon>
        <taxon>Clostridia</taxon>
        <taxon>Lachnospirales</taxon>
        <taxon>Lachnospiraceae</taxon>
        <taxon>Enterocloster</taxon>
    </lineage>
</organism>
<dbReference type="PANTHER" id="PTHR35807">
    <property type="entry name" value="TRANSCRIPTIONAL REGULATOR REDD-RELATED"/>
    <property type="match status" value="1"/>
</dbReference>
<dbReference type="InterPro" id="IPR051677">
    <property type="entry name" value="AfsR-DnrI-RedD_regulator"/>
</dbReference>
<name>A0A0J9EMV3_9FIRM</name>
<sequence length="150" mass="17390">MIFIQTFCGFDVFINNQMIYFPSKKAKELLAILVDKRGGSVTISQLAYMLYEEVPEITAKKNIRVLAHRLRKTLKEHECEELLIHRRGIYSVNTQSFTCDLYELLSGNKTYMAAYTGNYMSEYVWAAQTVPYLNVVYGNYYDKETPPGNQ</sequence>
<dbReference type="GO" id="GO:0003677">
    <property type="term" value="F:DNA binding"/>
    <property type="evidence" value="ECO:0007669"/>
    <property type="project" value="InterPro"/>
</dbReference>
<dbReference type="EMBL" id="ADLK01000028">
    <property type="protein sequence ID" value="KMW16995.1"/>
    <property type="molecule type" value="Genomic_DNA"/>
</dbReference>
<dbReference type="AlphaFoldDB" id="A0A0J9EMV3"/>
<dbReference type="InterPro" id="IPR036388">
    <property type="entry name" value="WH-like_DNA-bd_sf"/>
</dbReference>
<dbReference type="SUPFAM" id="SSF46894">
    <property type="entry name" value="C-terminal effector domain of the bipartite response regulators"/>
    <property type="match status" value="1"/>
</dbReference>
<dbReference type="GeneID" id="93162552"/>
<dbReference type="InterPro" id="IPR016032">
    <property type="entry name" value="Sig_transdc_resp-reg_C-effctor"/>
</dbReference>
<protein>
    <recommendedName>
        <fullName evidence="3">OmpR/PhoB-type domain-containing protein</fullName>
    </recommendedName>
</protein>
<gene>
    <name evidence="1" type="ORF">HMPREF9470_03648</name>
</gene>
<evidence type="ECO:0008006" key="3">
    <source>
        <dbReference type="Google" id="ProtNLM"/>
    </source>
</evidence>
<dbReference type="RefSeq" id="WP_007865099.1">
    <property type="nucleotide sequence ID" value="NZ_KQ235880.1"/>
</dbReference>
<dbReference type="Proteomes" id="UP000037392">
    <property type="component" value="Unassembled WGS sequence"/>
</dbReference>
<proteinExistence type="predicted"/>
<dbReference type="Gene3D" id="1.10.10.10">
    <property type="entry name" value="Winged helix-like DNA-binding domain superfamily/Winged helix DNA-binding domain"/>
    <property type="match status" value="1"/>
</dbReference>
<dbReference type="OrthoDB" id="3190595at2"/>
<dbReference type="GO" id="GO:0006355">
    <property type="term" value="P:regulation of DNA-templated transcription"/>
    <property type="evidence" value="ECO:0007669"/>
    <property type="project" value="InterPro"/>
</dbReference>